<protein>
    <submittedName>
        <fullName evidence="1">Uncharacterized protein</fullName>
    </submittedName>
</protein>
<keyword evidence="2" id="KW-1185">Reference proteome</keyword>
<dbReference type="RefSeq" id="WP_390276645.1">
    <property type="nucleotide sequence ID" value="NZ_JBHUDK010000002.1"/>
</dbReference>
<comment type="caution">
    <text evidence="1">The sequence shown here is derived from an EMBL/GenBank/DDBJ whole genome shotgun (WGS) entry which is preliminary data.</text>
</comment>
<reference evidence="1 2" key="1">
    <citation type="journal article" date="2019" name="Int. J. Syst. Evol. Microbiol.">
        <title>The Global Catalogue of Microorganisms (GCM) 10K type strain sequencing project: providing services to taxonomists for standard genome sequencing and annotation.</title>
        <authorList>
            <consortium name="The Broad Institute Genomics Platform"/>
            <consortium name="The Broad Institute Genome Sequencing Center for Infectious Disease"/>
            <person name="Wu L."/>
            <person name="Ma J."/>
        </authorList>
    </citation>
    <scope>NUCLEOTIDE SEQUENCE [LARGE SCALE GENOMIC DNA]</scope>
    <source>
        <strain evidence="1 2">CGMCC 1.12121</strain>
    </source>
</reference>
<name>A0ABD6CI13_9EURY</name>
<dbReference type="AlphaFoldDB" id="A0ABD6CI13"/>
<organism evidence="1 2">
    <name type="scientific">Halobellus rarus</name>
    <dbReference type="NCBI Taxonomy" id="1126237"/>
    <lineage>
        <taxon>Archaea</taxon>
        <taxon>Methanobacteriati</taxon>
        <taxon>Methanobacteriota</taxon>
        <taxon>Stenosarchaea group</taxon>
        <taxon>Halobacteria</taxon>
        <taxon>Halobacteriales</taxon>
        <taxon>Haloferacaceae</taxon>
        <taxon>Halobellus</taxon>
    </lineage>
</organism>
<dbReference type="Proteomes" id="UP001597085">
    <property type="component" value="Unassembled WGS sequence"/>
</dbReference>
<evidence type="ECO:0000313" key="1">
    <source>
        <dbReference type="EMBL" id="MFD1597668.1"/>
    </source>
</evidence>
<proteinExistence type="predicted"/>
<sequence length="52" mass="5581">MCFDGAVGVAAGGDDDFDVSSLHRIVVVGHANYCWRPLRCEHTLGTAVSEVF</sequence>
<evidence type="ECO:0000313" key="2">
    <source>
        <dbReference type="Proteomes" id="UP001597085"/>
    </source>
</evidence>
<dbReference type="EMBL" id="JBHUDK010000002">
    <property type="protein sequence ID" value="MFD1597668.1"/>
    <property type="molecule type" value="Genomic_DNA"/>
</dbReference>
<accession>A0ABD6CI13</accession>
<gene>
    <name evidence="1" type="ORF">ACFSBX_01660</name>
</gene>